<keyword evidence="3" id="KW-1185">Reference proteome</keyword>
<reference evidence="3" key="1">
    <citation type="journal article" date="2019" name="Int. J. Syst. Evol. Microbiol.">
        <title>The Global Catalogue of Microorganisms (GCM) 10K type strain sequencing project: providing services to taxonomists for standard genome sequencing and annotation.</title>
        <authorList>
            <consortium name="The Broad Institute Genomics Platform"/>
            <consortium name="The Broad Institute Genome Sequencing Center for Infectious Disease"/>
            <person name="Wu L."/>
            <person name="Ma J."/>
        </authorList>
    </citation>
    <scope>NUCLEOTIDE SEQUENCE [LARGE SCALE GENOMIC DNA]</scope>
    <source>
        <strain evidence="3">CCUG 53762</strain>
    </source>
</reference>
<comment type="caution">
    <text evidence="2">The sequence shown here is derived from an EMBL/GenBank/DDBJ whole genome shotgun (WGS) entry which is preliminary data.</text>
</comment>
<dbReference type="InterPro" id="IPR008719">
    <property type="entry name" value="N2O_reductase_NosL"/>
</dbReference>
<dbReference type="SUPFAM" id="SSF160387">
    <property type="entry name" value="NosL/MerB-like"/>
    <property type="match status" value="1"/>
</dbReference>
<dbReference type="PROSITE" id="PS51257">
    <property type="entry name" value="PROKAR_LIPOPROTEIN"/>
    <property type="match status" value="1"/>
</dbReference>
<feature type="signal peptide" evidence="1">
    <location>
        <begin position="1"/>
        <end position="27"/>
    </location>
</feature>
<protein>
    <submittedName>
        <fullName evidence="2">Nitrous oxide reductase accessory protein NosL</fullName>
    </submittedName>
</protein>
<dbReference type="Pfam" id="PF05573">
    <property type="entry name" value="NosL"/>
    <property type="match status" value="1"/>
</dbReference>
<dbReference type="PANTHER" id="PTHR41247:SF1">
    <property type="entry name" value="HTH-TYPE TRANSCRIPTIONAL REPRESSOR YCNK"/>
    <property type="match status" value="1"/>
</dbReference>
<dbReference type="Proteomes" id="UP001597118">
    <property type="component" value="Unassembled WGS sequence"/>
</dbReference>
<evidence type="ECO:0000313" key="2">
    <source>
        <dbReference type="EMBL" id="MFD1629413.1"/>
    </source>
</evidence>
<organism evidence="2 3">
    <name type="scientific">Pseudopedobacter beijingensis</name>
    <dbReference type="NCBI Taxonomy" id="1207056"/>
    <lineage>
        <taxon>Bacteria</taxon>
        <taxon>Pseudomonadati</taxon>
        <taxon>Bacteroidota</taxon>
        <taxon>Sphingobacteriia</taxon>
        <taxon>Sphingobacteriales</taxon>
        <taxon>Sphingobacteriaceae</taxon>
        <taxon>Pseudopedobacter</taxon>
    </lineage>
</organism>
<gene>
    <name evidence="2" type="ORF">ACFSAH_05945</name>
</gene>
<dbReference type="PANTHER" id="PTHR41247">
    <property type="entry name" value="HTH-TYPE TRANSCRIPTIONAL REPRESSOR YCNK"/>
    <property type="match status" value="1"/>
</dbReference>
<evidence type="ECO:0000313" key="3">
    <source>
        <dbReference type="Proteomes" id="UP001597118"/>
    </source>
</evidence>
<feature type="chain" id="PRO_5046912343" evidence="1">
    <location>
        <begin position="28"/>
        <end position="150"/>
    </location>
</feature>
<name>A0ABW4I9I7_9SPHI</name>
<accession>A0ABW4I9I7</accession>
<evidence type="ECO:0000256" key="1">
    <source>
        <dbReference type="SAM" id="SignalP"/>
    </source>
</evidence>
<keyword evidence="1" id="KW-0732">Signal</keyword>
<dbReference type="EMBL" id="JBHUDG010000004">
    <property type="protein sequence ID" value="MFD1629413.1"/>
    <property type="molecule type" value="Genomic_DNA"/>
</dbReference>
<sequence>MFKYIFKVSYSLIISALFILSSCSTKPQPIQFGVDNCDFCKMTISDQRYGAELVSKKGRIFKFDDIHCIKGFIENGQIKHQDIAGSWIVDFAHPEKLISAKESYLFFSEQLKSPMGSNIAAFENTHERAKIQENYSGTEMKWDDYLVQHH</sequence>
<dbReference type="RefSeq" id="WP_379661792.1">
    <property type="nucleotide sequence ID" value="NZ_JBHUDG010000004.1"/>
</dbReference>
<proteinExistence type="predicted"/>